<evidence type="ECO:0000313" key="5">
    <source>
        <dbReference type="EMBL" id="KAJ6797841.1"/>
    </source>
</evidence>
<dbReference type="InterPro" id="IPR036188">
    <property type="entry name" value="FAD/NAD-bd_sf"/>
</dbReference>
<organism evidence="5 6">
    <name type="scientific">Iris pallida</name>
    <name type="common">Sweet iris</name>
    <dbReference type="NCBI Taxonomy" id="29817"/>
    <lineage>
        <taxon>Eukaryota</taxon>
        <taxon>Viridiplantae</taxon>
        <taxon>Streptophyta</taxon>
        <taxon>Embryophyta</taxon>
        <taxon>Tracheophyta</taxon>
        <taxon>Spermatophyta</taxon>
        <taxon>Magnoliopsida</taxon>
        <taxon>Liliopsida</taxon>
        <taxon>Asparagales</taxon>
        <taxon>Iridaceae</taxon>
        <taxon>Iridoideae</taxon>
        <taxon>Irideae</taxon>
        <taxon>Iris</taxon>
    </lineage>
</organism>
<dbReference type="PANTHER" id="PTHR43557:SF5">
    <property type="entry name" value="MONODEHYDROASCORBATE REDUCTASE 1, PEROXISOMAL"/>
    <property type="match status" value="1"/>
</dbReference>
<gene>
    <name evidence="5" type="ORF">M6B38_214640</name>
</gene>
<dbReference type="SUPFAM" id="SSF51905">
    <property type="entry name" value="FAD/NAD(P)-binding domain"/>
    <property type="match status" value="1"/>
</dbReference>
<dbReference type="EMBL" id="JANAVB010040619">
    <property type="protein sequence ID" value="KAJ6797841.1"/>
    <property type="molecule type" value="Genomic_DNA"/>
</dbReference>
<keyword evidence="1" id="KW-0285">Flavoprotein</keyword>
<dbReference type="InterPro" id="IPR023753">
    <property type="entry name" value="FAD/NAD-binding_dom"/>
</dbReference>
<reference evidence="5" key="1">
    <citation type="journal article" date="2023" name="GigaByte">
        <title>Genome assembly of the bearded iris, Iris pallida Lam.</title>
        <authorList>
            <person name="Bruccoleri R.E."/>
            <person name="Oakeley E.J."/>
            <person name="Faust A.M.E."/>
            <person name="Altorfer M."/>
            <person name="Dessus-Babus S."/>
            <person name="Burckhardt D."/>
            <person name="Oertli M."/>
            <person name="Naumann U."/>
            <person name="Petersen F."/>
            <person name="Wong J."/>
        </authorList>
    </citation>
    <scope>NUCLEOTIDE SEQUENCE</scope>
    <source>
        <strain evidence="5">GSM-AAB239-AS_SAM_17_03QT</strain>
    </source>
</reference>
<keyword evidence="6" id="KW-1185">Reference proteome</keyword>
<dbReference type="PANTHER" id="PTHR43557">
    <property type="entry name" value="APOPTOSIS-INDUCING FACTOR 1"/>
    <property type="match status" value="1"/>
</dbReference>
<dbReference type="GO" id="GO:0016651">
    <property type="term" value="F:oxidoreductase activity, acting on NAD(P)H"/>
    <property type="evidence" value="ECO:0007669"/>
    <property type="project" value="TreeGrafter"/>
</dbReference>
<dbReference type="Proteomes" id="UP001140949">
    <property type="component" value="Unassembled WGS sequence"/>
</dbReference>
<dbReference type="GO" id="GO:0005737">
    <property type="term" value="C:cytoplasm"/>
    <property type="evidence" value="ECO:0007669"/>
    <property type="project" value="TreeGrafter"/>
</dbReference>
<feature type="domain" description="FAD/NAD(P)-binding" evidence="4">
    <location>
        <begin position="7"/>
        <end position="100"/>
    </location>
</feature>
<protein>
    <submittedName>
        <fullName evidence="5">Monodehydroascorbate reductase-like</fullName>
    </submittedName>
</protein>
<evidence type="ECO:0000256" key="3">
    <source>
        <dbReference type="ARBA" id="ARBA00023002"/>
    </source>
</evidence>
<proteinExistence type="predicted"/>
<accession>A0AAX6E1J7</accession>
<dbReference type="Gene3D" id="3.50.50.60">
    <property type="entry name" value="FAD/NAD(P)-binding domain"/>
    <property type="match status" value="2"/>
</dbReference>
<evidence type="ECO:0000259" key="4">
    <source>
        <dbReference type="Pfam" id="PF07992"/>
    </source>
</evidence>
<reference evidence="5" key="2">
    <citation type="submission" date="2023-04" db="EMBL/GenBank/DDBJ databases">
        <authorList>
            <person name="Bruccoleri R.E."/>
            <person name="Oakeley E.J."/>
            <person name="Faust A.-M."/>
            <person name="Dessus-Babus S."/>
            <person name="Altorfer M."/>
            <person name="Burckhardt D."/>
            <person name="Oertli M."/>
            <person name="Naumann U."/>
            <person name="Petersen F."/>
            <person name="Wong J."/>
        </authorList>
    </citation>
    <scope>NUCLEOTIDE SEQUENCE</scope>
    <source>
        <strain evidence="5">GSM-AAB239-AS_SAM_17_03QT</strain>
        <tissue evidence="5">Leaf</tissue>
    </source>
</reference>
<evidence type="ECO:0000256" key="1">
    <source>
        <dbReference type="ARBA" id="ARBA00022630"/>
    </source>
</evidence>
<dbReference type="AlphaFoldDB" id="A0AAX6E1J7"/>
<keyword evidence="2" id="KW-0274">FAD</keyword>
<sequence length="103" mass="11159">MKINNFDVTMGYPEPWCMPRLFTPDIASFYEGYYANKGVKIIKGTVAVGFDSDANGDVSAVKLKDGRVLDADIVVVGVGGKPLTTLFKGQLEEEKGGIKVIKD</sequence>
<dbReference type="Pfam" id="PF07992">
    <property type="entry name" value="Pyr_redox_2"/>
    <property type="match status" value="1"/>
</dbReference>
<name>A0AAX6E1J7_IRIPA</name>
<evidence type="ECO:0000256" key="2">
    <source>
        <dbReference type="ARBA" id="ARBA00022827"/>
    </source>
</evidence>
<comment type="caution">
    <text evidence="5">The sequence shown here is derived from an EMBL/GenBank/DDBJ whole genome shotgun (WGS) entry which is preliminary data.</text>
</comment>
<evidence type="ECO:0000313" key="6">
    <source>
        <dbReference type="Proteomes" id="UP001140949"/>
    </source>
</evidence>
<dbReference type="InterPro" id="IPR050446">
    <property type="entry name" value="FAD-oxidoreductase/Apoptosis"/>
</dbReference>
<keyword evidence="3" id="KW-0560">Oxidoreductase</keyword>